<feature type="chain" id="PRO_5046037968" description="Autotransporter domain-containing protein" evidence="1">
    <location>
        <begin position="19"/>
        <end position="469"/>
    </location>
</feature>
<sequence length="469" mass="53521">MKKSLLLSTLILSLCSLANKTKGSIEFYNNNEHSFEKTENLFNIKNLGVKASITKNEFTIGANLKFKDLYPTYSNKIDAMYNFANNSKIYAKYEKSFGDTTPSLKISFNPDVQPDKNDKPILIGDIKVKGKVELKRDDINVGIRSQTTFPFKNFDKIKDFPQGQLSYKDTVLSKHDLYLNGNTKHIKDIKAKLELCNSYSEPSHSLKYLLATLSANYSPINTLKLDLASNFKYQFNDYLDFEKQYTGTKRFIDRMDIFSKNNNGQSISQQQASYFQSYNLGIDYSGLKKADFKFNTYVNHINSKVLFVTNNTLTYGNEFNATYMPIDNLTLSAYTHLGGMSLLYNMLSNTNKIHFGLFELNLGTKYDYKPIKQLTISPEFNVATYFGVTKSNLPSNKLINLPSNKLICAPALELTPKLAFNYSPLNKLNIKASVETPVTFTMLITDKLDYKFGFNNTNIKSAFNVKYEW</sequence>
<dbReference type="RefSeq" id="WP_285152997.1">
    <property type="nucleotide sequence ID" value="NZ_JASSPP010000006.1"/>
</dbReference>
<proteinExistence type="predicted"/>
<evidence type="ECO:0000313" key="2">
    <source>
        <dbReference type="EMBL" id="MDK9580723.1"/>
    </source>
</evidence>
<evidence type="ECO:0000256" key="1">
    <source>
        <dbReference type="SAM" id="SignalP"/>
    </source>
</evidence>
<evidence type="ECO:0008006" key="4">
    <source>
        <dbReference type="Google" id="ProtNLM"/>
    </source>
</evidence>
<accession>A0ABT7HJM3</accession>
<reference evidence="2 3" key="1">
    <citation type="submission" date="2023-06" db="EMBL/GenBank/DDBJ databases">
        <title>Antibody response to the Sneathia vaginalis cytopathogenic toxin A during pregnancy.</title>
        <authorList>
            <person name="Mccoy Z.T."/>
            <person name="Serrano M.G."/>
            <person name="Spaine K."/>
            <person name="Edwards D.J."/>
            <person name="Buck G.A."/>
            <person name="Jefferson K."/>
        </authorList>
    </citation>
    <scope>NUCLEOTIDE SEQUENCE [LARGE SCALE GENOMIC DNA]</scope>
    <source>
        <strain evidence="2 3">CCUG 42621</strain>
    </source>
</reference>
<organism evidence="2 3">
    <name type="scientific">Sneathia sanguinegens</name>
    <dbReference type="NCBI Taxonomy" id="40543"/>
    <lineage>
        <taxon>Bacteria</taxon>
        <taxon>Fusobacteriati</taxon>
        <taxon>Fusobacteriota</taxon>
        <taxon>Fusobacteriia</taxon>
        <taxon>Fusobacteriales</taxon>
        <taxon>Leptotrichiaceae</taxon>
        <taxon>Sneathia</taxon>
    </lineage>
</organism>
<name>A0ABT7HJM3_9FUSO</name>
<keyword evidence="1" id="KW-0732">Signal</keyword>
<keyword evidence="3" id="KW-1185">Reference proteome</keyword>
<evidence type="ECO:0000313" key="3">
    <source>
        <dbReference type="Proteomes" id="UP001225134"/>
    </source>
</evidence>
<feature type="signal peptide" evidence="1">
    <location>
        <begin position="1"/>
        <end position="18"/>
    </location>
</feature>
<dbReference type="Proteomes" id="UP001225134">
    <property type="component" value="Unassembled WGS sequence"/>
</dbReference>
<comment type="caution">
    <text evidence="2">The sequence shown here is derived from an EMBL/GenBank/DDBJ whole genome shotgun (WGS) entry which is preliminary data.</text>
</comment>
<dbReference type="EMBL" id="JASSPP010000006">
    <property type="protein sequence ID" value="MDK9580723.1"/>
    <property type="molecule type" value="Genomic_DNA"/>
</dbReference>
<protein>
    <recommendedName>
        <fullName evidence="4">Autotransporter domain-containing protein</fullName>
    </recommendedName>
</protein>
<gene>
    <name evidence="2" type="ORF">QQA45_04240</name>
</gene>